<dbReference type="Gene3D" id="3.40.1090.10">
    <property type="entry name" value="Cytosolic phospholipase A2 catalytic domain"/>
    <property type="match status" value="1"/>
</dbReference>
<evidence type="ECO:0000256" key="1">
    <source>
        <dbReference type="ARBA" id="ARBA00023098"/>
    </source>
</evidence>
<reference evidence="3 4" key="1">
    <citation type="journal article" date="2014" name="Genome Announc.">
        <title>Draft Genome Sequence of Fervidicella metallireducens Strain AeBT, an Iron-Reducing Thermoanaerobe from the Great Artesian Basin.</title>
        <authorList>
            <person name="Patel B.K."/>
        </authorList>
    </citation>
    <scope>NUCLEOTIDE SEQUENCE [LARGE SCALE GENOMIC DNA]</scope>
    <source>
        <strain evidence="3 4">AeB</strain>
    </source>
</reference>
<dbReference type="GO" id="GO:0006629">
    <property type="term" value="P:lipid metabolic process"/>
    <property type="evidence" value="ECO:0007669"/>
    <property type="project" value="UniProtKB-KW"/>
</dbReference>
<dbReference type="STRING" id="1403537.Q428_04630"/>
<protein>
    <recommendedName>
        <fullName evidence="2">PNPLA domain-containing protein</fullName>
    </recommendedName>
</protein>
<dbReference type="OrthoDB" id="9770965at2"/>
<accession>A0A017RWR2</accession>
<evidence type="ECO:0000313" key="3">
    <source>
        <dbReference type="EMBL" id="EYE89097.1"/>
    </source>
</evidence>
<evidence type="ECO:0000259" key="2">
    <source>
        <dbReference type="Pfam" id="PF01734"/>
    </source>
</evidence>
<comment type="caution">
    <text evidence="3">The sequence shown here is derived from an EMBL/GenBank/DDBJ whole genome shotgun (WGS) entry which is preliminary data.</text>
</comment>
<dbReference type="Proteomes" id="UP000019681">
    <property type="component" value="Unassembled WGS sequence"/>
</dbReference>
<dbReference type="Pfam" id="PF01734">
    <property type="entry name" value="Patatin"/>
    <property type="match status" value="1"/>
</dbReference>
<gene>
    <name evidence="3" type="ORF">Q428_04630</name>
</gene>
<keyword evidence="1" id="KW-0443">Lipid metabolism</keyword>
<dbReference type="InterPro" id="IPR002641">
    <property type="entry name" value="PNPLA_dom"/>
</dbReference>
<evidence type="ECO:0000313" key="4">
    <source>
        <dbReference type="Proteomes" id="UP000019681"/>
    </source>
</evidence>
<proteinExistence type="predicted"/>
<dbReference type="EMBL" id="AZQP01000009">
    <property type="protein sequence ID" value="EYE89097.1"/>
    <property type="molecule type" value="Genomic_DNA"/>
</dbReference>
<dbReference type="AlphaFoldDB" id="A0A017RWR2"/>
<feature type="domain" description="PNPLA" evidence="2">
    <location>
        <begin position="43"/>
        <end position="80"/>
    </location>
</feature>
<keyword evidence="4" id="KW-1185">Reference proteome</keyword>
<sequence length="173" mass="19706">MAIKGSSKSSTCKKCYVTCRYRDKSEYKYFEWSSFYDIELKKKVLLASAAIPVIFESIEIDGEWFVDGGANGDNIPVKPLEKEDLDCIIIIHLSNNPATINNYKGDVIEIFPSKHLGGLIDGTLDFDSQSVNERIELGYYDTKLALMNLADLCYRFKKPEYVKVKSSTYKKKI</sequence>
<dbReference type="InterPro" id="IPR016035">
    <property type="entry name" value="Acyl_Trfase/lysoPLipase"/>
</dbReference>
<name>A0A017RWR2_9CLOT</name>
<dbReference type="SUPFAM" id="SSF52151">
    <property type="entry name" value="FabD/lysophospholipase-like"/>
    <property type="match status" value="1"/>
</dbReference>
<organism evidence="3 4">
    <name type="scientific">Fervidicella metallireducens AeB</name>
    <dbReference type="NCBI Taxonomy" id="1403537"/>
    <lineage>
        <taxon>Bacteria</taxon>
        <taxon>Bacillati</taxon>
        <taxon>Bacillota</taxon>
        <taxon>Clostridia</taxon>
        <taxon>Eubacteriales</taxon>
        <taxon>Clostridiaceae</taxon>
        <taxon>Fervidicella</taxon>
    </lineage>
</organism>